<proteinExistence type="predicted"/>
<dbReference type="EMBL" id="JANVFU010000010">
    <property type="protein sequence ID" value="KAJ3742300.1"/>
    <property type="molecule type" value="Genomic_DNA"/>
</dbReference>
<protein>
    <submittedName>
        <fullName evidence="1">Uncharacterized protein</fullName>
    </submittedName>
</protein>
<keyword evidence="2" id="KW-1185">Reference proteome</keyword>
<dbReference type="Proteomes" id="UP001142393">
    <property type="component" value="Unassembled WGS sequence"/>
</dbReference>
<reference evidence="1 2" key="1">
    <citation type="journal article" date="2023" name="Proc. Natl. Acad. Sci. U.S.A.">
        <title>A global phylogenomic analysis of the shiitake genus Lentinula.</title>
        <authorList>
            <person name="Sierra-Patev S."/>
            <person name="Min B."/>
            <person name="Naranjo-Ortiz M."/>
            <person name="Looney B."/>
            <person name="Konkel Z."/>
            <person name="Slot J.C."/>
            <person name="Sakamoto Y."/>
            <person name="Steenwyk J.L."/>
            <person name="Rokas A."/>
            <person name="Carro J."/>
            <person name="Camarero S."/>
            <person name="Ferreira P."/>
            <person name="Molpeceres G."/>
            <person name="Ruiz-Duenas F.J."/>
            <person name="Serrano A."/>
            <person name="Henrissat B."/>
            <person name="Drula E."/>
            <person name="Hughes K.W."/>
            <person name="Mata J.L."/>
            <person name="Ishikawa N.K."/>
            <person name="Vargas-Isla R."/>
            <person name="Ushijima S."/>
            <person name="Smith C.A."/>
            <person name="Donoghue J."/>
            <person name="Ahrendt S."/>
            <person name="Andreopoulos W."/>
            <person name="He G."/>
            <person name="LaButti K."/>
            <person name="Lipzen A."/>
            <person name="Ng V."/>
            <person name="Riley R."/>
            <person name="Sandor L."/>
            <person name="Barry K."/>
            <person name="Martinez A.T."/>
            <person name="Xiao Y."/>
            <person name="Gibbons J.G."/>
            <person name="Terashima K."/>
            <person name="Grigoriev I.V."/>
            <person name="Hibbett D."/>
        </authorList>
    </citation>
    <scope>NUCLEOTIDE SEQUENCE [LARGE SCALE GENOMIC DNA]</scope>
    <source>
        <strain evidence="1 2">TFB7810</strain>
    </source>
</reference>
<dbReference type="AlphaFoldDB" id="A0A9W8NWI1"/>
<organism evidence="1 2">
    <name type="scientific">Lentinula detonsa</name>
    <dbReference type="NCBI Taxonomy" id="2804962"/>
    <lineage>
        <taxon>Eukaryota</taxon>
        <taxon>Fungi</taxon>
        <taxon>Dikarya</taxon>
        <taxon>Basidiomycota</taxon>
        <taxon>Agaricomycotina</taxon>
        <taxon>Agaricomycetes</taxon>
        <taxon>Agaricomycetidae</taxon>
        <taxon>Agaricales</taxon>
        <taxon>Marasmiineae</taxon>
        <taxon>Omphalotaceae</taxon>
        <taxon>Lentinula</taxon>
    </lineage>
</organism>
<evidence type="ECO:0000313" key="1">
    <source>
        <dbReference type="EMBL" id="KAJ3742300.1"/>
    </source>
</evidence>
<gene>
    <name evidence="1" type="ORF">DFH05DRAFT_1526833</name>
</gene>
<name>A0A9W8NWI1_9AGAR</name>
<comment type="caution">
    <text evidence="1">The sequence shown here is derived from an EMBL/GenBank/DDBJ whole genome shotgun (WGS) entry which is preliminary data.</text>
</comment>
<accession>A0A9W8NWI1</accession>
<sequence>MAERIEIDPSKIPRPDFAGAAYGFVRRALVADPDTPDVTTDEEAVQKLRGQWEIENNTLRTQFQIVRVMLNTAKWTVRCDAYPR</sequence>
<evidence type="ECO:0000313" key="2">
    <source>
        <dbReference type="Proteomes" id="UP001142393"/>
    </source>
</evidence>